<evidence type="ECO:0000256" key="1">
    <source>
        <dbReference type="SAM" id="SignalP"/>
    </source>
</evidence>
<evidence type="ECO:0008006" key="4">
    <source>
        <dbReference type="Google" id="ProtNLM"/>
    </source>
</evidence>
<dbReference type="SUPFAM" id="SSF49785">
    <property type="entry name" value="Galactose-binding domain-like"/>
    <property type="match status" value="1"/>
</dbReference>
<gene>
    <name evidence="2" type="ORF">SBRCBS47491_006945</name>
</gene>
<keyword evidence="1" id="KW-0732">Signal</keyword>
<evidence type="ECO:0000313" key="3">
    <source>
        <dbReference type="Proteomes" id="UP001642406"/>
    </source>
</evidence>
<dbReference type="EMBL" id="CAWUHC010000073">
    <property type="protein sequence ID" value="CAK7228556.1"/>
    <property type="molecule type" value="Genomic_DNA"/>
</dbReference>
<evidence type="ECO:0000313" key="2">
    <source>
        <dbReference type="EMBL" id="CAK7228556.1"/>
    </source>
</evidence>
<proteinExistence type="predicted"/>
<protein>
    <recommendedName>
        <fullName evidence="4">CBM-cenC domain-containing protein</fullName>
    </recommendedName>
</protein>
<organism evidence="2 3">
    <name type="scientific">Sporothrix bragantina</name>
    <dbReference type="NCBI Taxonomy" id="671064"/>
    <lineage>
        <taxon>Eukaryota</taxon>
        <taxon>Fungi</taxon>
        <taxon>Dikarya</taxon>
        <taxon>Ascomycota</taxon>
        <taxon>Pezizomycotina</taxon>
        <taxon>Sordariomycetes</taxon>
        <taxon>Sordariomycetidae</taxon>
        <taxon>Ophiostomatales</taxon>
        <taxon>Ophiostomataceae</taxon>
        <taxon>Sporothrix</taxon>
    </lineage>
</organism>
<accession>A0ABP0CAQ0</accession>
<feature type="chain" id="PRO_5047160664" description="CBM-cenC domain-containing protein" evidence="1">
    <location>
        <begin position="18"/>
        <end position="193"/>
    </location>
</feature>
<dbReference type="Gene3D" id="2.60.120.260">
    <property type="entry name" value="Galactose-binding domain-like"/>
    <property type="match status" value="1"/>
</dbReference>
<dbReference type="InterPro" id="IPR008979">
    <property type="entry name" value="Galactose-bd-like_sf"/>
</dbReference>
<reference evidence="2 3" key="1">
    <citation type="submission" date="2024-01" db="EMBL/GenBank/DDBJ databases">
        <authorList>
            <person name="Allen C."/>
            <person name="Tagirdzhanova G."/>
        </authorList>
    </citation>
    <scope>NUCLEOTIDE SEQUENCE [LARGE SCALE GENOMIC DNA]</scope>
</reference>
<keyword evidence="3" id="KW-1185">Reference proteome</keyword>
<comment type="caution">
    <text evidence="2">The sequence shown here is derived from an EMBL/GenBank/DDBJ whole genome shotgun (WGS) entry which is preliminary data.</text>
</comment>
<feature type="signal peptide" evidence="1">
    <location>
        <begin position="1"/>
        <end position="17"/>
    </location>
</feature>
<sequence>MKASIIIGFLWAGLASASVCKPSKVSSSSSSTAPSATPDPNIAAADSNIAANPNHRWDYGGNDGSMVATTCVAGDPINSCLEYTLNSPFSEDYLMYITYYAPTLVVGTTYTWSFDMMRDASESGNIQFQINISYLSTLLNANIDISSISSSDWTPLSYTFVATAADDININYYMDDAPSVEHLKFRNFNLIAA</sequence>
<dbReference type="Proteomes" id="UP001642406">
    <property type="component" value="Unassembled WGS sequence"/>
</dbReference>
<name>A0ABP0CAQ0_9PEZI</name>